<evidence type="ECO:0000313" key="2">
    <source>
        <dbReference type="Proteomes" id="UP001218788"/>
    </source>
</evidence>
<dbReference type="EMBL" id="JAQQXP010000002">
    <property type="protein sequence ID" value="MDC8832269.1"/>
    <property type="molecule type" value="Genomic_DNA"/>
</dbReference>
<sequence length="48" mass="5564">MTFLFLLAKNQPLVYIKQARELVHFSLNQQHGLTVLENLNHACNQAEQ</sequence>
<keyword evidence="2" id="KW-1185">Reference proteome</keyword>
<name>A0ABT5L771_9ALTE</name>
<dbReference type="RefSeq" id="WP_273642071.1">
    <property type="nucleotide sequence ID" value="NZ_JAQQXP010000002.1"/>
</dbReference>
<protein>
    <submittedName>
        <fullName evidence="1">Uncharacterized protein</fullName>
    </submittedName>
</protein>
<dbReference type="Proteomes" id="UP001218788">
    <property type="component" value="Unassembled WGS sequence"/>
</dbReference>
<evidence type="ECO:0000313" key="1">
    <source>
        <dbReference type="EMBL" id="MDC8832269.1"/>
    </source>
</evidence>
<gene>
    <name evidence="1" type="ORF">OIK42_16050</name>
</gene>
<proteinExistence type="predicted"/>
<organism evidence="1 2">
    <name type="scientific">Alteromonas gilva</name>
    <dbReference type="NCBI Taxonomy" id="2987522"/>
    <lineage>
        <taxon>Bacteria</taxon>
        <taxon>Pseudomonadati</taxon>
        <taxon>Pseudomonadota</taxon>
        <taxon>Gammaproteobacteria</taxon>
        <taxon>Alteromonadales</taxon>
        <taxon>Alteromonadaceae</taxon>
        <taxon>Alteromonas/Salinimonas group</taxon>
        <taxon>Alteromonas</taxon>
    </lineage>
</organism>
<reference evidence="1 2" key="1">
    <citation type="submission" date="2022-10" db="EMBL/GenBank/DDBJ databases">
        <title>Alteromonas sp. chi3 Genome sequencing.</title>
        <authorList>
            <person name="Park S."/>
        </authorList>
    </citation>
    <scope>NUCLEOTIDE SEQUENCE [LARGE SCALE GENOMIC DNA]</scope>
    <source>
        <strain evidence="2">chi3</strain>
    </source>
</reference>
<accession>A0ABT5L771</accession>
<comment type="caution">
    <text evidence="1">The sequence shown here is derived from an EMBL/GenBank/DDBJ whole genome shotgun (WGS) entry which is preliminary data.</text>
</comment>